<sequence length="112" mass="12516">MAGFFAVRGRRRAEGGQGSMGCFPHGPRELLHGRERHRGGSVPLLMTLSPRSYASQQCRSDPRRGRTAPPAYRRTCPRHAGDHKAPKRRPRIPLRPRAATVSFGTRRFEGMG</sequence>
<dbReference type="EMBL" id="BAAATL010000010">
    <property type="protein sequence ID" value="GAA2477605.1"/>
    <property type="molecule type" value="Genomic_DNA"/>
</dbReference>
<evidence type="ECO:0000313" key="2">
    <source>
        <dbReference type="EMBL" id="GAA2477605.1"/>
    </source>
</evidence>
<keyword evidence="3" id="KW-1185">Reference proteome</keyword>
<organism evidence="2 3">
    <name type="scientific">Streptomyces graminearus</name>
    <dbReference type="NCBI Taxonomy" id="284030"/>
    <lineage>
        <taxon>Bacteria</taxon>
        <taxon>Bacillati</taxon>
        <taxon>Actinomycetota</taxon>
        <taxon>Actinomycetes</taxon>
        <taxon>Kitasatosporales</taxon>
        <taxon>Streptomycetaceae</taxon>
        <taxon>Streptomyces</taxon>
    </lineage>
</organism>
<accession>A0ABP5YA63</accession>
<feature type="region of interest" description="Disordered" evidence="1">
    <location>
        <begin position="52"/>
        <end position="112"/>
    </location>
</feature>
<dbReference type="Proteomes" id="UP001501721">
    <property type="component" value="Unassembled WGS sequence"/>
</dbReference>
<comment type="caution">
    <text evidence="2">The sequence shown here is derived from an EMBL/GenBank/DDBJ whole genome shotgun (WGS) entry which is preliminary data.</text>
</comment>
<evidence type="ECO:0000256" key="1">
    <source>
        <dbReference type="SAM" id="MobiDB-lite"/>
    </source>
</evidence>
<feature type="compositionally biased region" description="Basic residues" evidence="1">
    <location>
        <begin position="85"/>
        <end position="94"/>
    </location>
</feature>
<feature type="region of interest" description="Disordered" evidence="1">
    <location>
        <begin position="1"/>
        <end position="33"/>
    </location>
</feature>
<proteinExistence type="predicted"/>
<protein>
    <submittedName>
        <fullName evidence="2">Uncharacterized protein</fullName>
    </submittedName>
</protein>
<reference evidence="3" key="1">
    <citation type="journal article" date="2019" name="Int. J. Syst. Evol. Microbiol.">
        <title>The Global Catalogue of Microorganisms (GCM) 10K type strain sequencing project: providing services to taxonomists for standard genome sequencing and annotation.</title>
        <authorList>
            <consortium name="The Broad Institute Genomics Platform"/>
            <consortium name="The Broad Institute Genome Sequencing Center for Infectious Disease"/>
            <person name="Wu L."/>
            <person name="Ma J."/>
        </authorList>
    </citation>
    <scope>NUCLEOTIDE SEQUENCE [LARGE SCALE GENOMIC DNA]</scope>
    <source>
        <strain evidence="3">JCM 6923</strain>
    </source>
</reference>
<name>A0ABP5YA63_9ACTN</name>
<gene>
    <name evidence="2" type="ORF">GCM10010422_21650</name>
</gene>
<evidence type="ECO:0000313" key="3">
    <source>
        <dbReference type="Proteomes" id="UP001501721"/>
    </source>
</evidence>